<gene>
    <name evidence="2" type="ORF">BANT10_03450</name>
</gene>
<organism evidence="2 3">
    <name type="scientific">Brevibacterium antiquum</name>
    <dbReference type="NCBI Taxonomy" id="234835"/>
    <lineage>
        <taxon>Bacteria</taxon>
        <taxon>Bacillati</taxon>
        <taxon>Actinomycetota</taxon>
        <taxon>Actinomycetes</taxon>
        <taxon>Micrococcales</taxon>
        <taxon>Brevibacteriaceae</taxon>
        <taxon>Brevibacterium</taxon>
    </lineage>
</organism>
<accession>A0A2H1KUG8</accession>
<keyword evidence="3" id="KW-1185">Reference proteome</keyword>
<evidence type="ECO:0000313" key="2">
    <source>
        <dbReference type="EMBL" id="SMY02862.1"/>
    </source>
</evidence>
<evidence type="ECO:0000259" key="1">
    <source>
        <dbReference type="Pfam" id="PF18495"/>
    </source>
</evidence>
<dbReference type="EMBL" id="FXZE01000031">
    <property type="protein sequence ID" value="SMY02862.1"/>
    <property type="molecule type" value="Genomic_DNA"/>
</dbReference>
<feature type="domain" description="Antitoxin VbhA" evidence="1">
    <location>
        <begin position="24"/>
        <end position="69"/>
    </location>
</feature>
<dbReference type="InterPro" id="IPR041535">
    <property type="entry name" value="VbhA"/>
</dbReference>
<name>A0A2H1KUG8_9MICO</name>
<dbReference type="Pfam" id="PF18495">
    <property type="entry name" value="VbhA"/>
    <property type="match status" value="1"/>
</dbReference>
<reference evidence="3" key="1">
    <citation type="submission" date="2017-03" db="EMBL/GenBank/DDBJ databases">
        <authorList>
            <person name="Monnet C."/>
        </authorList>
    </citation>
    <scope>NUCLEOTIDE SEQUENCE [LARGE SCALE GENOMIC DNA]</scope>
    <source>
        <strain evidence="3">P10</strain>
    </source>
</reference>
<proteinExistence type="predicted"/>
<dbReference type="AlphaFoldDB" id="A0A2H1KUG8"/>
<dbReference type="Proteomes" id="UP000234342">
    <property type="component" value="Unassembled WGS sequence"/>
</dbReference>
<sequence>MMMSDRFDIESRWPDVFEGLDDQQRRNVVEALAANWHEGWIPNREDVARLTAKVRRDITREEYVAQTVAAAQSARRQ</sequence>
<evidence type="ECO:0000313" key="3">
    <source>
        <dbReference type="Proteomes" id="UP000234342"/>
    </source>
</evidence>
<protein>
    <recommendedName>
        <fullName evidence="1">Antitoxin VbhA domain-containing protein</fullName>
    </recommendedName>
</protein>